<proteinExistence type="predicted"/>
<organism evidence="1">
    <name type="scientific">mine drainage metagenome</name>
    <dbReference type="NCBI Taxonomy" id="410659"/>
    <lineage>
        <taxon>unclassified sequences</taxon>
        <taxon>metagenomes</taxon>
        <taxon>ecological metagenomes</taxon>
    </lineage>
</organism>
<keyword evidence="1" id="KW-0969">Cilium</keyword>
<gene>
    <name evidence="1" type="ORF">CARN5_0406</name>
</gene>
<dbReference type="EMBL" id="CABP01000157">
    <property type="protein sequence ID" value="CBI06080.1"/>
    <property type="molecule type" value="Genomic_DNA"/>
</dbReference>
<keyword evidence="1" id="KW-0282">Flagellum</keyword>
<keyword evidence="1" id="KW-0966">Cell projection</keyword>
<dbReference type="AlphaFoldDB" id="E6QFT4"/>
<reference evidence="1" key="1">
    <citation type="submission" date="2009-10" db="EMBL/GenBank/DDBJ databases">
        <title>Diversity of trophic interactions inside an arsenic-rich microbial ecosystem.</title>
        <authorList>
            <person name="Bertin P.N."/>
            <person name="Heinrich-Salmeron A."/>
            <person name="Pelletier E."/>
            <person name="Goulhen-Chollet F."/>
            <person name="Arsene-Ploetze F."/>
            <person name="Gallien S."/>
            <person name="Calteau A."/>
            <person name="Vallenet D."/>
            <person name="Casiot C."/>
            <person name="Chane-Woon-Ming B."/>
            <person name="Giloteaux L."/>
            <person name="Barakat M."/>
            <person name="Bonnefoy V."/>
            <person name="Bruneel O."/>
            <person name="Chandler M."/>
            <person name="Cleiss J."/>
            <person name="Duran R."/>
            <person name="Elbaz-Poulichet F."/>
            <person name="Fonknechten N."/>
            <person name="Lauga B."/>
            <person name="Mornico D."/>
            <person name="Ortet P."/>
            <person name="Schaeffer C."/>
            <person name="Siguier P."/>
            <person name="Alexander Thil Smith A."/>
            <person name="Van Dorsselaer A."/>
            <person name="Weissenbach J."/>
            <person name="Medigue C."/>
            <person name="Le Paslier D."/>
        </authorList>
    </citation>
    <scope>NUCLEOTIDE SEQUENCE</scope>
</reference>
<accession>E6QFT4</accession>
<protein>
    <submittedName>
        <fullName evidence="1">Putative flagella synthesis protein flgN</fullName>
    </submittedName>
</protein>
<evidence type="ECO:0000313" key="1">
    <source>
        <dbReference type="EMBL" id="CBI06080.1"/>
    </source>
</evidence>
<comment type="caution">
    <text evidence="1">The sequence shown here is derived from an EMBL/GenBank/DDBJ whole genome shotgun (WGS) entry which is preliminary data.</text>
</comment>
<sequence>MPKDQLAELTQPQRDRLAFIELRAREPTIPIGARTSG</sequence>
<name>E6QFT4_9ZZZZ</name>